<name>A0A0M3J7U9_ANISI</name>
<proteinExistence type="predicted"/>
<dbReference type="Pfam" id="PF01927">
    <property type="entry name" value="Mut7-C"/>
    <property type="match status" value="1"/>
</dbReference>
<evidence type="ECO:0000313" key="2">
    <source>
        <dbReference type="EMBL" id="VDK21802.1"/>
    </source>
</evidence>
<accession>A0A0M3J7U9</accession>
<protein>
    <submittedName>
        <fullName evidence="4">Exonuclease mut-7 homolog (inferred by orthology to a human protein)</fullName>
    </submittedName>
</protein>
<gene>
    <name evidence="2" type="ORF">ASIM_LOCUS3482</name>
</gene>
<evidence type="ECO:0000259" key="1">
    <source>
        <dbReference type="Pfam" id="PF01927"/>
    </source>
</evidence>
<dbReference type="InterPro" id="IPR002782">
    <property type="entry name" value="Mut7-C_RNAse_dom"/>
</dbReference>
<evidence type="ECO:0000313" key="3">
    <source>
        <dbReference type="Proteomes" id="UP000267096"/>
    </source>
</evidence>
<sequence>MNLTDWSELGIQVCNAASFVIGPSPILEAMYRANVSALDPFHDEPYDADKYNEKMLNVHASDYSGFGCEITISETDKTWATAKCFNGILDVRNCLVLADDCVSPALVQVERVPFSVLEREGRFFYVCGSCGKIYWDGCHIVNYSNFAESLFDTRVNEGENETRVLS</sequence>
<reference evidence="4" key="1">
    <citation type="submission" date="2017-02" db="UniProtKB">
        <authorList>
            <consortium name="WormBaseParasite"/>
        </authorList>
    </citation>
    <scope>IDENTIFICATION</scope>
</reference>
<keyword evidence="3" id="KW-1185">Reference proteome</keyword>
<organism evidence="4">
    <name type="scientific">Anisakis simplex</name>
    <name type="common">Herring worm</name>
    <dbReference type="NCBI Taxonomy" id="6269"/>
    <lineage>
        <taxon>Eukaryota</taxon>
        <taxon>Metazoa</taxon>
        <taxon>Ecdysozoa</taxon>
        <taxon>Nematoda</taxon>
        <taxon>Chromadorea</taxon>
        <taxon>Rhabditida</taxon>
        <taxon>Spirurina</taxon>
        <taxon>Ascaridomorpha</taxon>
        <taxon>Ascaridoidea</taxon>
        <taxon>Anisakidae</taxon>
        <taxon>Anisakis</taxon>
        <taxon>Anisakis simplex complex</taxon>
    </lineage>
</organism>
<dbReference type="WBParaSite" id="ASIM_0000364701-mRNA-1">
    <property type="protein sequence ID" value="ASIM_0000364701-mRNA-1"/>
    <property type="gene ID" value="ASIM_0000364701"/>
</dbReference>
<evidence type="ECO:0000313" key="4">
    <source>
        <dbReference type="WBParaSite" id="ASIM_0000364701-mRNA-1"/>
    </source>
</evidence>
<reference evidence="2 3" key="2">
    <citation type="submission" date="2018-11" db="EMBL/GenBank/DDBJ databases">
        <authorList>
            <consortium name="Pathogen Informatics"/>
        </authorList>
    </citation>
    <scope>NUCLEOTIDE SEQUENCE [LARGE SCALE GENOMIC DNA]</scope>
</reference>
<dbReference type="AlphaFoldDB" id="A0A0M3J7U9"/>
<dbReference type="Proteomes" id="UP000267096">
    <property type="component" value="Unassembled WGS sequence"/>
</dbReference>
<feature type="domain" description="Mut7-C RNAse" evidence="1">
    <location>
        <begin position="109"/>
        <end position="144"/>
    </location>
</feature>
<dbReference type="OrthoDB" id="18193at2759"/>
<dbReference type="EMBL" id="UYRR01005432">
    <property type="protein sequence ID" value="VDK21802.1"/>
    <property type="molecule type" value="Genomic_DNA"/>
</dbReference>